<protein>
    <submittedName>
        <fullName evidence="1">Uncharacterized protein</fullName>
    </submittedName>
</protein>
<sequence length="131" mass="15479">MSAKDSTDYAKFEQTCLQRFRYTEEGYCTKLRDAQPENAKRGRQFVGRLCGYFDYWQELAKTPKTYDALRDKMMSEEFLRRCDERLAVFLKEQEWNNLDTLAMTADQYLEAQEDLIVTRVKKENGKQMAGA</sequence>
<proteinExistence type="predicted"/>
<evidence type="ECO:0000313" key="1">
    <source>
        <dbReference type="EMBL" id="KAH7943150.1"/>
    </source>
</evidence>
<dbReference type="VEuPathDB" id="VectorBase:RSAN_056532"/>
<dbReference type="Proteomes" id="UP000821837">
    <property type="component" value="Unassembled WGS sequence"/>
</dbReference>
<evidence type="ECO:0000313" key="2">
    <source>
        <dbReference type="Proteomes" id="UP000821837"/>
    </source>
</evidence>
<keyword evidence="2" id="KW-1185">Reference proteome</keyword>
<dbReference type="InterPro" id="IPR038269">
    <property type="entry name" value="SCAN_sf"/>
</dbReference>
<dbReference type="SUPFAM" id="SSF47353">
    <property type="entry name" value="Retrovirus capsid dimerization domain-like"/>
    <property type="match status" value="1"/>
</dbReference>
<reference evidence="1" key="2">
    <citation type="submission" date="2021-09" db="EMBL/GenBank/DDBJ databases">
        <authorList>
            <person name="Jia N."/>
            <person name="Wang J."/>
            <person name="Shi W."/>
            <person name="Du L."/>
            <person name="Sun Y."/>
            <person name="Zhan W."/>
            <person name="Jiang J."/>
            <person name="Wang Q."/>
            <person name="Zhang B."/>
            <person name="Ji P."/>
            <person name="Sakyi L.B."/>
            <person name="Cui X."/>
            <person name="Yuan T."/>
            <person name="Jiang B."/>
            <person name="Yang W."/>
            <person name="Lam T.T.-Y."/>
            <person name="Chang Q."/>
            <person name="Ding S."/>
            <person name="Wang X."/>
            <person name="Zhu J."/>
            <person name="Ruan X."/>
            <person name="Zhao L."/>
            <person name="Wei J."/>
            <person name="Que T."/>
            <person name="Du C."/>
            <person name="Cheng J."/>
            <person name="Dai P."/>
            <person name="Han X."/>
            <person name="Huang E."/>
            <person name="Gao Y."/>
            <person name="Liu J."/>
            <person name="Shao H."/>
            <person name="Ye R."/>
            <person name="Li L."/>
            <person name="Wei W."/>
            <person name="Wang X."/>
            <person name="Wang C."/>
            <person name="Huo Q."/>
            <person name="Li W."/>
            <person name="Guo W."/>
            <person name="Chen H."/>
            <person name="Chen S."/>
            <person name="Zhou L."/>
            <person name="Zhou L."/>
            <person name="Ni X."/>
            <person name="Tian J."/>
            <person name="Zhou Y."/>
            <person name="Sheng Y."/>
            <person name="Liu T."/>
            <person name="Pan Y."/>
            <person name="Xia L."/>
            <person name="Li J."/>
            <person name="Zhao F."/>
            <person name="Cao W."/>
        </authorList>
    </citation>
    <scope>NUCLEOTIDE SEQUENCE</scope>
    <source>
        <strain evidence="1">Rsan-2018</strain>
        <tissue evidence="1">Larvae</tissue>
    </source>
</reference>
<accession>A0A9D4SQ90</accession>
<dbReference type="AlphaFoldDB" id="A0A9D4SQ90"/>
<dbReference type="PANTHER" id="PTHR46888">
    <property type="entry name" value="ZINC KNUCKLE DOMAINCONTAINING PROTEIN-RELATED"/>
    <property type="match status" value="1"/>
</dbReference>
<reference evidence="1" key="1">
    <citation type="journal article" date="2020" name="Cell">
        <title>Large-Scale Comparative Analyses of Tick Genomes Elucidate Their Genetic Diversity and Vector Capacities.</title>
        <authorList>
            <consortium name="Tick Genome and Microbiome Consortium (TIGMIC)"/>
            <person name="Jia N."/>
            <person name="Wang J."/>
            <person name="Shi W."/>
            <person name="Du L."/>
            <person name="Sun Y."/>
            <person name="Zhan W."/>
            <person name="Jiang J.F."/>
            <person name="Wang Q."/>
            <person name="Zhang B."/>
            <person name="Ji P."/>
            <person name="Bell-Sakyi L."/>
            <person name="Cui X.M."/>
            <person name="Yuan T.T."/>
            <person name="Jiang B.G."/>
            <person name="Yang W.F."/>
            <person name="Lam T.T."/>
            <person name="Chang Q.C."/>
            <person name="Ding S.J."/>
            <person name="Wang X.J."/>
            <person name="Zhu J.G."/>
            <person name="Ruan X.D."/>
            <person name="Zhao L."/>
            <person name="Wei J.T."/>
            <person name="Ye R.Z."/>
            <person name="Que T.C."/>
            <person name="Du C.H."/>
            <person name="Zhou Y.H."/>
            <person name="Cheng J.X."/>
            <person name="Dai P.F."/>
            <person name="Guo W.B."/>
            <person name="Han X.H."/>
            <person name="Huang E.J."/>
            <person name="Li L.F."/>
            <person name="Wei W."/>
            <person name="Gao Y.C."/>
            <person name="Liu J.Z."/>
            <person name="Shao H.Z."/>
            <person name="Wang X."/>
            <person name="Wang C.C."/>
            <person name="Yang T.C."/>
            <person name="Huo Q.B."/>
            <person name="Li W."/>
            <person name="Chen H.Y."/>
            <person name="Chen S.E."/>
            <person name="Zhou L.G."/>
            <person name="Ni X.B."/>
            <person name="Tian J.H."/>
            <person name="Sheng Y."/>
            <person name="Liu T."/>
            <person name="Pan Y.S."/>
            <person name="Xia L.Y."/>
            <person name="Li J."/>
            <person name="Zhao F."/>
            <person name="Cao W.C."/>
        </authorList>
    </citation>
    <scope>NUCLEOTIDE SEQUENCE</scope>
    <source>
        <strain evidence="1">Rsan-2018</strain>
    </source>
</reference>
<organism evidence="1 2">
    <name type="scientific">Rhipicephalus sanguineus</name>
    <name type="common">Brown dog tick</name>
    <name type="synonym">Ixodes sanguineus</name>
    <dbReference type="NCBI Taxonomy" id="34632"/>
    <lineage>
        <taxon>Eukaryota</taxon>
        <taxon>Metazoa</taxon>
        <taxon>Ecdysozoa</taxon>
        <taxon>Arthropoda</taxon>
        <taxon>Chelicerata</taxon>
        <taxon>Arachnida</taxon>
        <taxon>Acari</taxon>
        <taxon>Parasitiformes</taxon>
        <taxon>Ixodida</taxon>
        <taxon>Ixodoidea</taxon>
        <taxon>Ixodidae</taxon>
        <taxon>Rhipicephalinae</taxon>
        <taxon>Rhipicephalus</taxon>
        <taxon>Rhipicephalus</taxon>
    </lineage>
</organism>
<dbReference type="Gene3D" id="1.10.4020.10">
    <property type="entry name" value="DNA breaking-rejoining enzymes"/>
    <property type="match status" value="1"/>
</dbReference>
<gene>
    <name evidence="1" type="ORF">HPB52_005841</name>
</gene>
<dbReference type="PANTHER" id="PTHR46888:SF1">
    <property type="entry name" value="RIBONUCLEASE H"/>
    <property type="match status" value="1"/>
</dbReference>
<dbReference type="EMBL" id="JABSTV010001253">
    <property type="protein sequence ID" value="KAH7943150.1"/>
    <property type="molecule type" value="Genomic_DNA"/>
</dbReference>
<name>A0A9D4SQ90_RHISA</name>
<comment type="caution">
    <text evidence="1">The sequence shown here is derived from an EMBL/GenBank/DDBJ whole genome shotgun (WGS) entry which is preliminary data.</text>
</comment>